<reference evidence="1" key="1">
    <citation type="submission" date="2014-09" db="EMBL/GenBank/DDBJ databases">
        <authorList>
            <person name="Magalhaes I.L.F."/>
            <person name="Oliveira U."/>
            <person name="Santos F.R."/>
            <person name="Vidigal T.H.D.A."/>
            <person name="Brescovit A.D."/>
            <person name="Santos A.J."/>
        </authorList>
    </citation>
    <scope>NUCLEOTIDE SEQUENCE</scope>
    <source>
        <tissue evidence="1">Shoot tissue taken approximately 20 cm above the soil surface</tissue>
    </source>
</reference>
<sequence length="85" mass="9382">MMLTHPVIPEIQNRLYPILQLFKPHQIRPNGSIHDGFIMMWAYMASTYIVVADLSRVNFVGMDVGVGTMQTSGSGASNVAVAMAW</sequence>
<evidence type="ECO:0000313" key="1">
    <source>
        <dbReference type="EMBL" id="JAD67874.1"/>
    </source>
</evidence>
<protein>
    <submittedName>
        <fullName evidence="1">Uncharacterized protein</fullName>
    </submittedName>
</protein>
<accession>A0A0A9BUY2</accession>
<organism evidence="1">
    <name type="scientific">Arundo donax</name>
    <name type="common">Giant reed</name>
    <name type="synonym">Donax arundinaceus</name>
    <dbReference type="NCBI Taxonomy" id="35708"/>
    <lineage>
        <taxon>Eukaryota</taxon>
        <taxon>Viridiplantae</taxon>
        <taxon>Streptophyta</taxon>
        <taxon>Embryophyta</taxon>
        <taxon>Tracheophyta</taxon>
        <taxon>Spermatophyta</taxon>
        <taxon>Magnoliopsida</taxon>
        <taxon>Liliopsida</taxon>
        <taxon>Poales</taxon>
        <taxon>Poaceae</taxon>
        <taxon>PACMAD clade</taxon>
        <taxon>Arundinoideae</taxon>
        <taxon>Arundineae</taxon>
        <taxon>Arundo</taxon>
    </lineage>
</organism>
<name>A0A0A9BUY2_ARUDO</name>
<reference evidence="1" key="2">
    <citation type="journal article" date="2015" name="Data Brief">
        <title>Shoot transcriptome of the giant reed, Arundo donax.</title>
        <authorList>
            <person name="Barrero R.A."/>
            <person name="Guerrero F.D."/>
            <person name="Moolhuijzen P."/>
            <person name="Goolsby J.A."/>
            <person name="Tidwell J."/>
            <person name="Bellgard S.E."/>
            <person name="Bellgard M.I."/>
        </authorList>
    </citation>
    <scope>NUCLEOTIDE SEQUENCE</scope>
    <source>
        <tissue evidence="1">Shoot tissue taken approximately 20 cm above the soil surface</tissue>
    </source>
</reference>
<dbReference type="AlphaFoldDB" id="A0A0A9BUY2"/>
<dbReference type="EMBL" id="GBRH01230021">
    <property type="protein sequence ID" value="JAD67874.1"/>
    <property type="molecule type" value="Transcribed_RNA"/>
</dbReference>
<proteinExistence type="predicted"/>